<dbReference type="Pfam" id="PF00155">
    <property type="entry name" value="Aminotran_1_2"/>
    <property type="match status" value="1"/>
</dbReference>
<dbReference type="Proteomes" id="UP000198748">
    <property type="component" value="Unassembled WGS sequence"/>
</dbReference>
<evidence type="ECO:0000259" key="3">
    <source>
        <dbReference type="Pfam" id="PF00155"/>
    </source>
</evidence>
<dbReference type="RefSeq" id="WP_090153751.1">
    <property type="nucleotide sequence ID" value="NZ_FNAN01000011.1"/>
</dbReference>
<dbReference type="AlphaFoldDB" id="A0A1G7MSF1"/>
<dbReference type="PANTHER" id="PTHR13693">
    <property type="entry name" value="CLASS II AMINOTRANSFERASE/8-AMINO-7-OXONONANOATE SYNTHASE"/>
    <property type="match status" value="1"/>
</dbReference>
<dbReference type="GO" id="GO:0030170">
    <property type="term" value="F:pyridoxal phosphate binding"/>
    <property type="evidence" value="ECO:0007669"/>
    <property type="project" value="InterPro"/>
</dbReference>
<dbReference type="Gene3D" id="3.90.1150.10">
    <property type="entry name" value="Aspartate Aminotransferase, domain 1"/>
    <property type="match status" value="1"/>
</dbReference>
<evidence type="ECO:0000256" key="2">
    <source>
        <dbReference type="ARBA" id="ARBA00022679"/>
    </source>
</evidence>
<sequence>MKQHHNSKRVYDLVIPISPTCVIVSGSEMIQACSTSYLALNWDANVRERIANALNVGGQDLFASLGSNYLGGLHPSKEKLEQVMAELTLYERCLALSSGWTANYAIAEYVGNNFEHIISHPNNHNSIIEGLRKFKDKVSILKIDEDILESLFHRPGRTAIIYPSIEGITGEQSIIPPKNQHSDKVILISDESHSFGMFGNRGLDTPNGQRPDIRILGFSKALGSVGAIITGQTETIEWLEQASSPWIFSTPLPPYIWDINTLLLSASLDFKAERDAIFDSASYFRERLRIAKIPFTGDHHITGLNLQIRCSAREAETFLFSRQVFLKISGYPSVKYGTSRARVVFNQYHSRKEIDCVFDSVFALYQKYN</sequence>
<protein>
    <submittedName>
        <fullName evidence="4">7-keto-8-aminopelargonate synthetase</fullName>
    </submittedName>
</protein>
<evidence type="ECO:0000313" key="4">
    <source>
        <dbReference type="EMBL" id="SDF63990.1"/>
    </source>
</evidence>
<dbReference type="Gene3D" id="3.40.640.10">
    <property type="entry name" value="Type I PLP-dependent aspartate aminotransferase-like (Major domain)"/>
    <property type="match status" value="1"/>
</dbReference>
<dbReference type="InterPro" id="IPR050087">
    <property type="entry name" value="AON_synthase_class-II"/>
</dbReference>
<dbReference type="GO" id="GO:0016740">
    <property type="term" value="F:transferase activity"/>
    <property type="evidence" value="ECO:0007669"/>
    <property type="project" value="UniProtKB-KW"/>
</dbReference>
<dbReference type="InterPro" id="IPR015421">
    <property type="entry name" value="PyrdxlP-dep_Trfase_major"/>
</dbReference>
<reference evidence="5" key="1">
    <citation type="submission" date="2016-10" db="EMBL/GenBank/DDBJ databases">
        <authorList>
            <person name="Varghese N."/>
            <person name="Submissions S."/>
        </authorList>
    </citation>
    <scope>NUCLEOTIDE SEQUENCE [LARGE SCALE GENOMIC DNA]</scope>
    <source>
        <strain evidence="5">DSM 25329</strain>
    </source>
</reference>
<evidence type="ECO:0000313" key="5">
    <source>
        <dbReference type="Proteomes" id="UP000198748"/>
    </source>
</evidence>
<comment type="cofactor">
    <cofactor evidence="1">
        <name>pyridoxal 5'-phosphate</name>
        <dbReference type="ChEBI" id="CHEBI:597326"/>
    </cofactor>
</comment>
<dbReference type="SUPFAM" id="SSF53383">
    <property type="entry name" value="PLP-dependent transferases"/>
    <property type="match status" value="1"/>
</dbReference>
<dbReference type="InterPro" id="IPR015422">
    <property type="entry name" value="PyrdxlP-dep_Trfase_small"/>
</dbReference>
<proteinExistence type="predicted"/>
<organism evidence="4 5">
    <name type="scientific">Dyadobacter soli</name>
    <dbReference type="NCBI Taxonomy" id="659014"/>
    <lineage>
        <taxon>Bacteria</taxon>
        <taxon>Pseudomonadati</taxon>
        <taxon>Bacteroidota</taxon>
        <taxon>Cytophagia</taxon>
        <taxon>Cytophagales</taxon>
        <taxon>Spirosomataceae</taxon>
        <taxon>Dyadobacter</taxon>
    </lineage>
</organism>
<evidence type="ECO:0000256" key="1">
    <source>
        <dbReference type="ARBA" id="ARBA00001933"/>
    </source>
</evidence>
<accession>A0A1G7MSF1</accession>
<feature type="domain" description="Aminotransferase class I/classII large" evidence="3">
    <location>
        <begin position="182"/>
        <end position="299"/>
    </location>
</feature>
<keyword evidence="2" id="KW-0808">Transferase</keyword>
<name>A0A1G7MSF1_9BACT</name>
<dbReference type="OrthoDB" id="846426at2"/>
<dbReference type="EMBL" id="FNAN01000011">
    <property type="protein sequence ID" value="SDF63990.1"/>
    <property type="molecule type" value="Genomic_DNA"/>
</dbReference>
<dbReference type="InterPro" id="IPR004839">
    <property type="entry name" value="Aminotransferase_I/II_large"/>
</dbReference>
<keyword evidence="5" id="KW-1185">Reference proteome</keyword>
<dbReference type="InterPro" id="IPR015424">
    <property type="entry name" value="PyrdxlP-dep_Trfase"/>
</dbReference>
<gene>
    <name evidence="4" type="ORF">SAMN04487996_111344</name>
</gene>
<dbReference type="STRING" id="659014.SAMN04487996_111344"/>